<dbReference type="Gene3D" id="1.25.40.10">
    <property type="entry name" value="Tetratricopeptide repeat domain"/>
    <property type="match status" value="1"/>
</dbReference>
<dbReference type="GO" id="GO:0030288">
    <property type="term" value="C:outer membrane-bounded periplasmic space"/>
    <property type="evidence" value="ECO:0007669"/>
    <property type="project" value="InterPro"/>
</dbReference>
<dbReference type="Pfam" id="PF03783">
    <property type="entry name" value="CsgG"/>
    <property type="match status" value="1"/>
</dbReference>
<feature type="chain" id="PRO_5043812410" evidence="2">
    <location>
        <begin position="30"/>
        <end position="743"/>
    </location>
</feature>
<dbReference type="AlphaFoldDB" id="A0AAW6U4E7"/>
<dbReference type="EMBL" id="JASCXX010000016">
    <property type="protein sequence ID" value="MDI6450088.1"/>
    <property type="molecule type" value="Genomic_DNA"/>
</dbReference>
<dbReference type="InterPro" id="IPR011990">
    <property type="entry name" value="TPR-like_helical_dom_sf"/>
</dbReference>
<proteinExistence type="predicted"/>
<sequence length="743" mass="81964">MRRTTRATRRRRTGALLGLLVVMSALLVAASCAHQKAYKKATRLSQEGQYEKAIEELEMAIALAEKGNNRKTADRYREELEQTKRRAGQFYYREAELCFGQADLSGAQGFIERSVRYCPAEPLYRSLNQRIAAAIADAERLRAEALSLAEQGQWTAAVTRMKEALRINKTMPGGQGDLKQIQERAYQFYLSRARDRLYANDLEAAVTEAQTALNYRDDGREAKDVLQAVQDRREAAELIARGRTLLGEGDCEEALRVLEQARQLYAMHPDLPGLLQQARQAVCDQWIGQGRQATASGDYATALRLFLKSNDLLPGFGGVTALIAEARVTLARRHLEVSQRYAQDGADGCAVFHAVVASGYEPDNYDARRQLSRCIGQVQQAVRYTVGFVGFRASPEQQAIADTLGSISLEHLTRTRPANLTLVERADLQTILDEQQLSATDLVDPQFRVPAGRLRGVDALLIGQVLEAKVTTETKQTGHGESTYQDGYVPEPNPEYAEAVAVLDHTQRDFDRARQRLAEAEAKLARYDHADPHDAAAQAAKRRARAEVDEAKQRVVNAATDVGAAQMRVAMTPKEVLVPHMVAFQYPIHTATWTAKVGCLLKMLDAATGEVFLAERIEGQYAQSDRFVSADPARNVPEDPLELPDDARLLEAAVNNAAGRLKKALDTAAGKHGQRFVIQAQQAEAAGDTAGAVDASVKYLFAYPTSHAEADKRLAALRAYLASEADLVDIRALLRTHCQVLRN</sequence>
<feature type="coiled-coil region" evidence="1">
    <location>
        <begin position="503"/>
        <end position="561"/>
    </location>
</feature>
<dbReference type="SUPFAM" id="SSF48452">
    <property type="entry name" value="TPR-like"/>
    <property type="match status" value="3"/>
</dbReference>
<dbReference type="Proteomes" id="UP001431776">
    <property type="component" value="Unassembled WGS sequence"/>
</dbReference>
<evidence type="ECO:0000313" key="4">
    <source>
        <dbReference type="Proteomes" id="UP001431776"/>
    </source>
</evidence>
<dbReference type="Gene3D" id="1.20.120.330">
    <property type="entry name" value="Nucleotidyltransferases domain 2"/>
    <property type="match status" value="1"/>
</dbReference>
<dbReference type="RefSeq" id="WP_349245497.1">
    <property type="nucleotide sequence ID" value="NZ_JASCXX010000016.1"/>
</dbReference>
<evidence type="ECO:0000256" key="1">
    <source>
        <dbReference type="SAM" id="Coils"/>
    </source>
</evidence>
<dbReference type="InterPro" id="IPR005534">
    <property type="entry name" value="Curli_assmbl/transp-comp_CsgG"/>
</dbReference>
<keyword evidence="1" id="KW-0175">Coiled coil</keyword>
<dbReference type="SMART" id="SM00028">
    <property type="entry name" value="TPR"/>
    <property type="match status" value="5"/>
</dbReference>
<reference evidence="3" key="1">
    <citation type="submission" date="2023-05" db="EMBL/GenBank/DDBJ databases">
        <title>Anaerotaeda fermentans gen. nov., sp. nov., a novel anaerobic planctomycete of the new family within the order Sedimentisphaerales isolated from Taman Peninsula, Russia.</title>
        <authorList>
            <person name="Khomyakova M.A."/>
            <person name="Merkel A.Y."/>
            <person name="Slobodkin A.I."/>
        </authorList>
    </citation>
    <scope>NUCLEOTIDE SEQUENCE</scope>
    <source>
        <strain evidence="3">M17dextr</strain>
    </source>
</reference>
<organism evidence="3 4">
    <name type="scientific">Anaerobaca lacustris</name>
    <dbReference type="NCBI Taxonomy" id="3044600"/>
    <lineage>
        <taxon>Bacteria</taxon>
        <taxon>Pseudomonadati</taxon>
        <taxon>Planctomycetota</taxon>
        <taxon>Phycisphaerae</taxon>
        <taxon>Sedimentisphaerales</taxon>
        <taxon>Anaerobacaceae</taxon>
        <taxon>Anaerobaca</taxon>
    </lineage>
</organism>
<name>A0AAW6U4E7_9BACT</name>
<evidence type="ECO:0000313" key="3">
    <source>
        <dbReference type="EMBL" id="MDI6450088.1"/>
    </source>
</evidence>
<dbReference type="PROSITE" id="PS51257">
    <property type="entry name" value="PROKAR_LIPOPROTEIN"/>
    <property type="match status" value="1"/>
</dbReference>
<protein>
    <submittedName>
        <fullName evidence="3">CsgG/HfaB family protein</fullName>
    </submittedName>
</protein>
<keyword evidence="4" id="KW-1185">Reference proteome</keyword>
<keyword evidence="2" id="KW-0732">Signal</keyword>
<accession>A0AAW6U4E7</accession>
<feature type="signal peptide" evidence="2">
    <location>
        <begin position="1"/>
        <end position="29"/>
    </location>
</feature>
<gene>
    <name evidence="3" type="ORF">QJ522_13600</name>
</gene>
<comment type="caution">
    <text evidence="3">The sequence shown here is derived from an EMBL/GenBank/DDBJ whole genome shotgun (WGS) entry which is preliminary data.</text>
</comment>
<dbReference type="InterPro" id="IPR019734">
    <property type="entry name" value="TPR_rpt"/>
</dbReference>
<evidence type="ECO:0000256" key="2">
    <source>
        <dbReference type="SAM" id="SignalP"/>
    </source>
</evidence>
<feature type="coiled-coil region" evidence="1">
    <location>
        <begin position="124"/>
        <end position="151"/>
    </location>
</feature>